<reference evidence="1 2" key="1">
    <citation type="submission" date="2018-05" db="EMBL/GenBank/DDBJ databases">
        <title>Evolution of GPA BGCs.</title>
        <authorList>
            <person name="Waglechner N."/>
            <person name="Wright G.D."/>
        </authorList>
    </citation>
    <scope>NUCLEOTIDE SEQUENCE [LARGE SCALE GENOMIC DNA]</scope>
    <source>
        <strain evidence="1 2">A82846</strain>
    </source>
</reference>
<accession>A0A428Z2W8</accession>
<evidence type="ECO:0000313" key="1">
    <source>
        <dbReference type="EMBL" id="RSM80029.1"/>
    </source>
</evidence>
<dbReference type="Gene3D" id="2.60.120.10">
    <property type="entry name" value="Jelly Rolls"/>
    <property type="match status" value="1"/>
</dbReference>
<dbReference type="InterPro" id="IPR014710">
    <property type="entry name" value="RmlC-like_jellyroll"/>
</dbReference>
<dbReference type="EMBL" id="QHKI01000031">
    <property type="protein sequence ID" value="RSM80029.1"/>
    <property type="molecule type" value="Genomic_DNA"/>
</dbReference>
<sequence>MGNASSYARKFSSAIGDDAIHFGDGQISVAPALTKDEGEPMSAYTALFRAGAQADLPAPYAEIWVVLSGALRVGTADDAVTVRAGDFVHVPEQAPGIVEALEETRLICVSVPAH</sequence>
<dbReference type="Proteomes" id="UP000287547">
    <property type="component" value="Unassembled WGS sequence"/>
</dbReference>
<proteinExistence type="predicted"/>
<comment type="caution">
    <text evidence="1">The sequence shown here is derived from an EMBL/GenBank/DDBJ whole genome shotgun (WGS) entry which is preliminary data.</text>
</comment>
<dbReference type="AlphaFoldDB" id="A0A428Z2W8"/>
<dbReference type="InterPro" id="IPR011051">
    <property type="entry name" value="RmlC_Cupin_sf"/>
</dbReference>
<gene>
    <name evidence="1" type="ORF">DMH04_31040</name>
</gene>
<name>A0A428Z2W8_KIBAR</name>
<evidence type="ECO:0000313" key="2">
    <source>
        <dbReference type="Proteomes" id="UP000287547"/>
    </source>
</evidence>
<organism evidence="1 2">
    <name type="scientific">Kibdelosporangium aridum</name>
    <dbReference type="NCBI Taxonomy" id="2030"/>
    <lineage>
        <taxon>Bacteria</taxon>
        <taxon>Bacillati</taxon>
        <taxon>Actinomycetota</taxon>
        <taxon>Actinomycetes</taxon>
        <taxon>Pseudonocardiales</taxon>
        <taxon>Pseudonocardiaceae</taxon>
        <taxon>Kibdelosporangium</taxon>
    </lineage>
</organism>
<dbReference type="RefSeq" id="WP_037268919.1">
    <property type="nucleotide sequence ID" value="NZ_QHKI01000031.1"/>
</dbReference>
<dbReference type="SUPFAM" id="SSF51182">
    <property type="entry name" value="RmlC-like cupins"/>
    <property type="match status" value="1"/>
</dbReference>
<protein>
    <submittedName>
        <fullName evidence="1">Cupin</fullName>
    </submittedName>
</protein>
<dbReference type="OrthoDB" id="3430665at2"/>